<dbReference type="RefSeq" id="WP_092333337.1">
    <property type="nucleotide sequence ID" value="NZ_FNCP01000012.1"/>
</dbReference>
<dbReference type="GO" id="GO:0016757">
    <property type="term" value="F:glycosyltransferase activity"/>
    <property type="evidence" value="ECO:0007669"/>
    <property type="project" value="UniProtKB-KW"/>
</dbReference>
<proteinExistence type="inferred from homology"/>
<keyword evidence="4 13" id="KW-0808">Transferase</keyword>
<dbReference type="Gene3D" id="3.90.550.10">
    <property type="entry name" value="Spore Coat Polysaccharide Biosynthesis Protein SpsA, Chain A"/>
    <property type="match status" value="1"/>
</dbReference>
<keyword evidence="6 11" id="KW-0472">Membrane</keyword>
<evidence type="ECO:0000256" key="8">
    <source>
        <dbReference type="ARBA" id="ARBA00037904"/>
    </source>
</evidence>
<keyword evidence="2" id="KW-1003">Cell membrane</keyword>
<keyword evidence="11" id="KW-0812">Transmembrane</keyword>
<evidence type="ECO:0000259" key="12">
    <source>
        <dbReference type="Pfam" id="PF00535"/>
    </source>
</evidence>
<keyword evidence="3" id="KW-0328">Glycosyltransferase</keyword>
<gene>
    <name evidence="13" type="ORF">SAMN05443529_1127</name>
</gene>
<evidence type="ECO:0000256" key="4">
    <source>
        <dbReference type="ARBA" id="ARBA00022679"/>
    </source>
</evidence>
<evidence type="ECO:0000313" key="14">
    <source>
        <dbReference type="Proteomes" id="UP000198656"/>
    </source>
</evidence>
<accession>A0A1G8BCY5</accession>
<evidence type="ECO:0000256" key="6">
    <source>
        <dbReference type="ARBA" id="ARBA00023136"/>
    </source>
</evidence>
<sequence>MSVLLLTIASILALYGLISVVLWLRYMKTIRLFEVTDCLNDEAIYPTLSVIVPACNEEECIEQTVRQLITQDYPNLEIVIVNDRSTDNTGAILEKLLIQFPQLKVVTIYDLPSNWLGKNHAIDQGVKHATGELLLLTDADVMFARRSLKNTVSYALEHSLDHLTIVPDVFYGGVFYRAFLAYFGLTFFSIAMVTHKVGLGAFNLVKTSVYQEIGGYEAIALHPLDDMSFGKQVVEKGYKQGLACSGKGFIVVKWYESLFDILRGFEKNQFSSMNYRVSAVIGLCIYSLLTNVYPFAGLFFGPLSARVLCGISVLSLFVAYNHLSKLIDISRGYFLLHPLSALLFLGAMLNSMVKIINRGGIKWRGTFYPLEVLKKHI</sequence>
<comment type="subcellular location">
    <subcellularLocation>
        <location evidence="1">Cell membrane</location>
    </subcellularLocation>
</comment>
<evidence type="ECO:0000256" key="7">
    <source>
        <dbReference type="ARBA" id="ARBA00037281"/>
    </source>
</evidence>
<keyword evidence="14" id="KW-1185">Reference proteome</keyword>
<evidence type="ECO:0000256" key="3">
    <source>
        <dbReference type="ARBA" id="ARBA00022676"/>
    </source>
</evidence>
<dbReference type="GO" id="GO:0005886">
    <property type="term" value="C:plasma membrane"/>
    <property type="evidence" value="ECO:0007669"/>
    <property type="project" value="UniProtKB-SubCell"/>
</dbReference>
<dbReference type="Proteomes" id="UP000198656">
    <property type="component" value="Unassembled WGS sequence"/>
</dbReference>
<evidence type="ECO:0000256" key="5">
    <source>
        <dbReference type="ARBA" id="ARBA00022746"/>
    </source>
</evidence>
<evidence type="ECO:0000256" key="11">
    <source>
        <dbReference type="SAM" id="Phobius"/>
    </source>
</evidence>
<dbReference type="InterPro" id="IPR029044">
    <property type="entry name" value="Nucleotide-diphossugar_trans"/>
</dbReference>
<comment type="pathway">
    <text evidence="8">Carotenoid biosynthesis; staphyloxanthin biosynthesis; staphyloxanthin from farnesyl diphosphate: step 4/5.</text>
</comment>
<evidence type="ECO:0000313" key="13">
    <source>
        <dbReference type="EMBL" id="SDH31102.1"/>
    </source>
</evidence>
<name>A0A1G8BCY5_9FIRM</name>
<feature type="transmembrane region" description="Helical" evidence="11">
    <location>
        <begin position="6"/>
        <end position="24"/>
    </location>
</feature>
<organism evidence="13 14">
    <name type="scientific">Desulfosporosinus hippei DSM 8344</name>
    <dbReference type="NCBI Taxonomy" id="1121419"/>
    <lineage>
        <taxon>Bacteria</taxon>
        <taxon>Bacillati</taxon>
        <taxon>Bacillota</taxon>
        <taxon>Clostridia</taxon>
        <taxon>Eubacteriales</taxon>
        <taxon>Desulfitobacteriaceae</taxon>
        <taxon>Desulfosporosinus</taxon>
    </lineage>
</organism>
<evidence type="ECO:0000256" key="2">
    <source>
        <dbReference type="ARBA" id="ARBA00022475"/>
    </source>
</evidence>
<keyword evidence="5" id="KW-0125">Carotenoid biosynthesis</keyword>
<feature type="domain" description="Glycosyltransferase 2-like" evidence="12">
    <location>
        <begin position="49"/>
        <end position="174"/>
    </location>
</feature>
<comment type="function">
    <text evidence="7">Catalyzes the glycosylation of 4,4'-diaponeurosporenoate, i.e. the esterification of glucose at the C1'' position with the carboxyl group of 4,4'-diaponeurosporenic acid, to form glycosyl-4,4'-diaponeurosporenoate. This is a step in the biosynthesis of staphyloxanthin, an orange pigment present in most staphylococci strains.</text>
</comment>
<reference evidence="14" key="1">
    <citation type="submission" date="2016-10" db="EMBL/GenBank/DDBJ databases">
        <authorList>
            <person name="Varghese N."/>
            <person name="Submissions S."/>
        </authorList>
    </citation>
    <scope>NUCLEOTIDE SEQUENCE [LARGE SCALE GENOMIC DNA]</scope>
    <source>
        <strain evidence="14">DSM 8344</strain>
    </source>
</reference>
<dbReference type="OrthoDB" id="9768769at2"/>
<dbReference type="InterPro" id="IPR001173">
    <property type="entry name" value="Glyco_trans_2-like"/>
</dbReference>
<dbReference type="SUPFAM" id="SSF53448">
    <property type="entry name" value="Nucleotide-diphospho-sugar transferases"/>
    <property type="match status" value="1"/>
</dbReference>
<feature type="transmembrane region" description="Helical" evidence="11">
    <location>
        <begin position="332"/>
        <end position="353"/>
    </location>
</feature>
<feature type="transmembrane region" description="Helical" evidence="11">
    <location>
        <begin position="273"/>
        <end position="293"/>
    </location>
</feature>
<dbReference type="STRING" id="1121419.SAMN05443529_1127"/>
<protein>
    <recommendedName>
        <fullName evidence="10">4,4'-diaponeurosporenoate glycosyltransferase</fullName>
    </recommendedName>
</protein>
<dbReference type="EMBL" id="FNCP01000012">
    <property type="protein sequence ID" value="SDH31102.1"/>
    <property type="molecule type" value="Genomic_DNA"/>
</dbReference>
<keyword evidence="11" id="KW-1133">Transmembrane helix</keyword>
<dbReference type="Pfam" id="PF00535">
    <property type="entry name" value="Glycos_transf_2"/>
    <property type="match status" value="1"/>
</dbReference>
<evidence type="ECO:0000256" key="9">
    <source>
        <dbReference type="ARBA" id="ARBA00038120"/>
    </source>
</evidence>
<dbReference type="PANTHER" id="PTHR43646:SF2">
    <property type="entry name" value="GLYCOSYLTRANSFERASE 2-LIKE DOMAIN-CONTAINING PROTEIN"/>
    <property type="match status" value="1"/>
</dbReference>
<evidence type="ECO:0000256" key="1">
    <source>
        <dbReference type="ARBA" id="ARBA00004236"/>
    </source>
</evidence>
<comment type="similarity">
    <text evidence="9">Belongs to the glycosyltransferase 2 family. CrtQ subfamily.</text>
</comment>
<dbReference type="AlphaFoldDB" id="A0A1G8BCY5"/>
<dbReference type="GO" id="GO:0016117">
    <property type="term" value="P:carotenoid biosynthetic process"/>
    <property type="evidence" value="ECO:0007669"/>
    <property type="project" value="UniProtKB-KW"/>
</dbReference>
<evidence type="ECO:0000256" key="10">
    <source>
        <dbReference type="ARBA" id="ARBA00040345"/>
    </source>
</evidence>
<dbReference type="PANTHER" id="PTHR43646">
    <property type="entry name" value="GLYCOSYLTRANSFERASE"/>
    <property type="match status" value="1"/>
</dbReference>
<feature type="transmembrane region" description="Helical" evidence="11">
    <location>
        <begin position="299"/>
        <end position="320"/>
    </location>
</feature>